<reference evidence="3" key="3">
    <citation type="submission" date="2023-10" db="EMBL/GenBank/DDBJ databases">
        <title>Development of a sustainable strategy for remediation of hydrocarbon-contaminated territories based on the waste exchange concept.</title>
        <authorList>
            <person name="Krivoruchko A."/>
        </authorList>
    </citation>
    <scope>NUCLEOTIDE SEQUENCE</scope>
    <source>
        <strain evidence="3">IEGM 1175</strain>
    </source>
</reference>
<evidence type="ECO:0000313" key="2">
    <source>
        <dbReference type="EMBL" id="MDN4506409.1"/>
    </source>
</evidence>
<evidence type="ECO:0000313" key="3">
    <source>
        <dbReference type="EMBL" id="MDV6298520.1"/>
    </source>
</evidence>
<dbReference type="InterPro" id="IPR045515">
    <property type="entry name" value="DUF6440"/>
</dbReference>
<dbReference type="EMBL" id="JAWLKJ010000001">
    <property type="protein sequence ID" value="MDV6298520.1"/>
    <property type="molecule type" value="Genomic_DNA"/>
</dbReference>
<dbReference type="Proteomes" id="UP001185873">
    <property type="component" value="Unassembled WGS sequence"/>
</dbReference>
<proteinExistence type="predicted"/>
<keyword evidence="6" id="KW-1185">Reference proteome</keyword>
<gene>
    <name evidence="4" type="ORF">DQ226_13790</name>
    <name evidence="2" type="ORF">QYF62_10110</name>
    <name evidence="3" type="ORF">R3P82_05290</name>
</gene>
<reference evidence="4 5" key="1">
    <citation type="submission" date="2018-06" db="EMBL/GenBank/DDBJ databases">
        <title>Whole genome sequencing of four bacterial strains from South Shetland trench revealing bio-synthetic gene clusters.</title>
        <authorList>
            <person name="Abdel-Mageed W.M."/>
            <person name="Lehri B."/>
            <person name="Jarmusch S.A."/>
            <person name="Miranda K."/>
            <person name="Goodfellow M."/>
            <person name="Jaspars M."/>
            <person name="Karlyshev A.V."/>
        </authorList>
    </citation>
    <scope>NUCLEOTIDE SEQUENCE [LARGE SCALE GENOMIC DNA]</scope>
    <source>
        <strain evidence="4 5">SST1</strain>
    </source>
</reference>
<dbReference type="EMBL" id="JAUHTB010000011">
    <property type="protein sequence ID" value="MDN4506409.1"/>
    <property type="molecule type" value="Genomic_DNA"/>
</dbReference>
<evidence type="ECO:0000313" key="4">
    <source>
        <dbReference type="EMBL" id="RBA32614.1"/>
    </source>
</evidence>
<dbReference type="Proteomes" id="UP000252187">
    <property type="component" value="Unassembled WGS sequence"/>
</dbReference>
<organism evidence="4 5">
    <name type="scientific">Dietzia maris</name>
    <dbReference type="NCBI Taxonomy" id="37915"/>
    <lineage>
        <taxon>Bacteria</taxon>
        <taxon>Bacillati</taxon>
        <taxon>Actinomycetota</taxon>
        <taxon>Actinomycetes</taxon>
        <taxon>Mycobacteriales</taxon>
        <taxon>Dietziaceae</taxon>
        <taxon>Dietzia</taxon>
    </lineage>
</organism>
<comment type="caution">
    <text evidence="4">The sequence shown here is derived from an EMBL/GenBank/DDBJ whole genome shotgun (WGS) entry which is preliminary data.</text>
</comment>
<evidence type="ECO:0000259" key="1">
    <source>
        <dbReference type="Pfam" id="PF20037"/>
    </source>
</evidence>
<accession>A0A365P7W8</accession>
<dbReference type="Pfam" id="PF20037">
    <property type="entry name" value="DUF6440"/>
    <property type="match status" value="1"/>
</dbReference>
<dbReference type="RefSeq" id="WP_067716403.1">
    <property type="nucleotide sequence ID" value="NZ_CANNAK010000004.1"/>
</dbReference>
<protein>
    <submittedName>
        <fullName evidence="2">DUF6440 family protein</fullName>
    </submittedName>
</protein>
<evidence type="ECO:0000313" key="5">
    <source>
        <dbReference type="Proteomes" id="UP000252187"/>
    </source>
</evidence>
<evidence type="ECO:0000313" key="6">
    <source>
        <dbReference type="Proteomes" id="UP001172702"/>
    </source>
</evidence>
<dbReference type="EMBL" id="QNTT01000044">
    <property type="protein sequence ID" value="RBA32614.1"/>
    <property type="molecule type" value="Genomic_DNA"/>
</dbReference>
<name>A0A365P7W8_9ACTN</name>
<feature type="domain" description="DUF6440" evidence="1">
    <location>
        <begin position="7"/>
        <end position="58"/>
    </location>
</feature>
<dbReference type="AlphaFoldDB" id="A0A365P7W8"/>
<dbReference type="GeneID" id="36308333"/>
<sequence length="62" mass="6661">MAKKDKRFEKIHSESMGFGGTAEILRDTRTGVCYLWRSAGGSGGGLTVLVDAQGKPLIEYGL</sequence>
<dbReference type="Proteomes" id="UP001172702">
    <property type="component" value="Unassembled WGS sequence"/>
</dbReference>
<reference evidence="2 6" key="2">
    <citation type="submission" date="2023-07" db="EMBL/GenBank/DDBJ databases">
        <title>Strategy for survival of the halotoleranting strain Dietzia MX2 from the Yakshinskoe mineral salts deposit.</title>
        <authorList>
            <person name="Kharitonova M.A."/>
            <person name="Kupriyanova-Ashina F.G."/>
            <person name="Shakirov T.R."/>
            <person name="Vafina M.S."/>
            <person name="Ilinskaya O.N."/>
        </authorList>
    </citation>
    <scope>NUCLEOTIDE SEQUENCE [LARGE SCALE GENOMIC DNA]</scope>
    <source>
        <strain evidence="2 6">MX2</strain>
    </source>
</reference>